<dbReference type="InterPro" id="IPR018490">
    <property type="entry name" value="cNMP-bd_dom_sf"/>
</dbReference>
<dbReference type="RefSeq" id="WP_189030534.1">
    <property type="nucleotide sequence ID" value="NZ_BMKR01000035.1"/>
</dbReference>
<keyword evidence="1" id="KW-0805">Transcription regulation</keyword>
<comment type="caution">
    <text evidence="7">The sequence shown here is derived from an EMBL/GenBank/DDBJ whole genome shotgun (WGS) entry which is preliminary data.</text>
</comment>
<name>A0A917CXZ8_9BACL</name>
<dbReference type="AlphaFoldDB" id="A0A917CXZ8"/>
<keyword evidence="4" id="KW-0804">Transcription</keyword>
<dbReference type="Proteomes" id="UP000637643">
    <property type="component" value="Unassembled WGS sequence"/>
</dbReference>
<dbReference type="InterPro" id="IPR000595">
    <property type="entry name" value="cNMP-bd_dom"/>
</dbReference>
<dbReference type="GO" id="GO:0003677">
    <property type="term" value="F:DNA binding"/>
    <property type="evidence" value="ECO:0007669"/>
    <property type="project" value="UniProtKB-KW"/>
</dbReference>
<accession>A0A917CXZ8</accession>
<dbReference type="InterPro" id="IPR014710">
    <property type="entry name" value="RmlC-like_jellyroll"/>
</dbReference>
<evidence type="ECO:0000256" key="4">
    <source>
        <dbReference type="ARBA" id="ARBA00023163"/>
    </source>
</evidence>
<dbReference type="Pfam" id="PF13545">
    <property type="entry name" value="HTH_Crp_2"/>
    <property type="match status" value="1"/>
</dbReference>
<evidence type="ECO:0008006" key="9">
    <source>
        <dbReference type="Google" id="ProtNLM"/>
    </source>
</evidence>
<evidence type="ECO:0000256" key="1">
    <source>
        <dbReference type="ARBA" id="ARBA00023015"/>
    </source>
</evidence>
<dbReference type="SUPFAM" id="SSF46785">
    <property type="entry name" value="Winged helix' DNA-binding domain"/>
    <property type="match status" value="1"/>
</dbReference>
<dbReference type="PROSITE" id="PS51063">
    <property type="entry name" value="HTH_CRP_2"/>
    <property type="match status" value="1"/>
</dbReference>
<keyword evidence="2" id="KW-0238">DNA-binding</keyword>
<keyword evidence="8" id="KW-1185">Reference proteome</keyword>
<reference evidence="7" key="1">
    <citation type="journal article" date="2014" name="Int. J. Syst. Evol. Microbiol.">
        <title>Complete genome sequence of Corynebacterium casei LMG S-19264T (=DSM 44701T), isolated from a smear-ripened cheese.</title>
        <authorList>
            <consortium name="US DOE Joint Genome Institute (JGI-PGF)"/>
            <person name="Walter F."/>
            <person name="Albersmeier A."/>
            <person name="Kalinowski J."/>
            <person name="Ruckert C."/>
        </authorList>
    </citation>
    <scope>NUCLEOTIDE SEQUENCE</scope>
    <source>
        <strain evidence="7">CGMCC 1.16134</strain>
    </source>
</reference>
<dbReference type="Pfam" id="PF00027">
    <property type="entry name" value="cNMP_binding"/>
    <property type="match status" value="1"/>
</dbReference>
<dbReference type="InterPro" id="IPR012318">
    <property type="entry name" value="HTH_CRP"/>
</dbReference>
<evidence type="ECO:0000256" key="2">
    <source>
        <dbReference type="ARBA" id="ARBA00023125"/>
    </source>
</evidence>
<evidence type="ECO:0000259" key="6">
    <source>
        <dbReference type="PROSITE" id="PS51063"/>
    </source>
</evidence>
<evidence type="ECO:0000256" key="3">
    <source>
        <dbReference type="ARBA" id="ARBA00023159"/>
    </source>
</evidence>
<organism evidence="7 8">
    <name type="scientific">Paenibacillus albidus</name>
    <dbReference type="NCBI Taxonomy" id="2041023"/>
    <lineage>
        <taxon>Bacteria</taxon>
        <taxon>Bacillati</taxon>
        <taxon>Bacillota</taxon>
        <taxon>Bacilli</taxon>
        <taxon>Bacillales</taxon>
        <taxon>Paenibacillaceae</taxon>
        <taxon>Paenibacillus</taxon>
    </lineage>
</organism>
<dbReference type="GO" id="GO:0006355">
    <property type="term" value="P:regulation of DNA-templated transcription"/>
    <property type="evidence" value="ECO:0007669"/>
    <property type="project" value="InterPro"/>
</dbReference>
<keyword evidence="3" id="KW-0010">Activator</keyword>
<evidence type="ECO:0000313" key="8">
    <source>
        <dbReference type="Proteomes" id="UP000637643"/>
    </source>
</evidence>
<evidence type="ECO:0000313" key="7">
    <source>
        <dbReference type="EMBL" id="GGG03011.1"/>
    </source>
</evidence>
<feature type="domain" description="Cyclic nucleotide-binding" evidence="5">
    <location>
        <begin position="31"/>
        <end position="112"/>
    </location>
</feature>
<feature type="domain" description="HTH crp-type" evidence="6">
    <location>
        <begin position="147"/>
        <end position="217"/>
    </location>
</feature>
<protein>
    <recommendedName>
        <fullName evidence="9">Crp/Fnr family transcriptional regulator</fullName>
    </recommendedName>
</protein>
<evidence type="ECO:0000259" key="5">
    <source>
        <dbReference type="PROSITE" id="PS50042"/>
    </source>
</evidence>
<dbReference type="EMBL" id="BMKR01000035">
    <property type="protein sequence ID" value="GGG03011.1"/>
    <property type="molecule type" value="Genomic_DNA"/>
</dbReference>
<proteinExistence type="predicted"/>
<reference evidence="7" key="2">
    <citation type="submission" date="2020-09" db="EMBL/GenBank/DDBJ databases">
        <authorList>
            <person name="Sun Q."/>
            <person name="Zhou Y."/>
        </authorList>
    </citation>
    <scope>NUCLEOTIDE SEQUENCE</scope>
    <source>
        <strain evidence="7">CGMCC 1.16134</strain>
    </source>
</reference>
<dbReference type="Gene3D" id="2.60.120.10">
    <property type="entry name" value="Jelly Rolls"/>
    <property type="match status" value="1"/>
</dbReference>
<gene>
    <name evidence="7" type="ORF">GCM10010912_54690</name>
</gene>
<dbReference type="Gene3D" id="1.10.10.10">
    <property type="entry name" value="Winged helix-like DNA-binding domain superfamily/Winged helix DNA-binding domain"/>
    <property type="match status" value="1"/>
</dbReference>
<dbReference type="CDD" id="cd00038">
    <property type="entry name" value="CAP_ED"/>
    <property type="match status" value="1"/>
</dbReference>
<dbReference type="InterPro" id="IPR036388">
    <property type="entry name" value="WH-like_DNA-bd_sf"/>
</dbReference>
<sequence>MQLADLIRSIPKLEHMLMQLPAEVCGRFVLRKFPAHTVIVRKDQTLTSVYIICTGRMRIVNEFDNGRLYAFTDTNLYTMIGETEILAGVQEYGCTVESVTECMTVQMSREDFVLCFETSHVFAKEISKDIAYKLHQSSSKMGENLFYPVRYNLVCFLIAVAQKELAAQTAAVIPLKRQDMADRLGISLRSVNRVIQKLKEDGHVSIVKGKIHIEQQQYIKLTQMVNDLK</sequence>
<dbReference type="SMART" id="SM00419">
    <property type="entry name" value="HTH_CRP"/>
    <property type="match status" value="1"/>
</dbReference>
<dbReference type="SUPFAM" id="SSF51206">
    <property type="entry name" value="cAMP-binding domain-like"/>
    <property type="match status" value="1"/>
</dbReference>
<dbReference type="InterPro" id="IPR036390">
    <property type="entry name" value="WH_DNA-bd_sf"/>
</dbReference>
<dbReference type="PROSITE" id="PS50042">
    <property type="entry name" value="CNMP_BINDING_3"/>
    <property type="match status" value="1"/>
</dbReference>